<evidence type="ECO:0000313" key="2">
    <source>
        <dbReference type="Proteomes" id="UP000070687"/>
    </source>
</evidence>
<comment type="caution">
    <text evidence="1">The sequence shown here is derived from an EMBL/GenBank/DDBJ whole genome shotgun (WGS) entry which is preliminary data.</text>
</comment>
<sequence length="52" mass="5715">MLRDDLLSRLLNVARVLGDFSPRTSRPSVALAVKGVYCVRLSLKNVAPSVLF</sequence>
<dbReference type="EMBL" id="LRQB01000026">
    <property type="protein sequence ID" value="KXA21767.1"/>
    <property type="molecule type" value="Genomic_DNA"/>
</dbReference>
<name>A0A133NZS3_GARVA</name>
<proteinExistence type="predicted"/>
<reference evidence="1 2" key="1">
    <citation type="submission" date="2016-01" db="EMBL/GenBank/DDBJ databases">
        <authorList>
            <person name="Oliw E.H."/>
        </authorList>
    </citation>
    <scope>NUCLEOTIDE SEQUENCE [LARGE SCALE GENOMIC DNA]</scope>
    <source>
        <strain evidence="1 2">PSS_7772B</strain>
    </source>
</reference>
<gene>
    <name evidence="1" type="ORF">HMPREF3208_00454</name>
</gene>
<dbReference type="PATRIC" id="fig|2702.100.peg.434"/>
<protein>
    <submittedName>
        <fullName evidence="1">Uncharacterized protein</fullName>
    </submittedName>
</protein>
<organism evidence="1 2">
    <name type="scientific">Gardnerella vaginalis</name>
    <dbReference type="NCBI Taxonomy" id="2702"/>
    <lineage>
        <taxon>Bacteria</taxon>
        <taxon>Bacillati</taxon>
        <taxon>Actinomycetota</taxon>
        <taxon>Actinomycetes</taxon>
        <taxon>Bifidobacteriales</taxon>
        <taxon>Bifidobacteriaceae</taxon>
        <taxon>Gardnerella</taxon>
    </lineage>
</organism>
<accession>A0A133NZS3</accession>
<evidence type="ECO:0000313" key="1">
    <source>
        <dbReference type="EMBL" id="KXA21767.1"/>
    </source>
</evidence>
<dbReference type="AlphaFoldDB" id="A0A133NZS3"/>
<dbReference type="Proteomes" id="UP000070687">
    <property type="component" value="Unassembled WGS sequence"/>
</dbReference>